<evidence type="ECO:0000256" key="1">
    <source>
        <dbReference type="ARBA" id="ARBA00006479"/>
    </source>
</evidence>
<dbReference type="PROSITE" id="PS01125">
    <property type="entry name" value="ROK"/>
    <property type="match status" value="1"/>
</dbReference>
<dbReference type="InterPro" id="IPR043129">
    <property type="entry name" value="ATPase_NBD"/>
</dbReference>
<dbReference type="InterPro" id="IPR000600">
    <property type="entry name" value="ROK"/>
</dbReference>
<dbReference type="InterPro" id="IPR049874">
    <property type="entry name" value="ROK_cs"/>
</dbReference>
<name>A0A516PW88_9ACTN</name>
<evidence type="ECO:0000313" key="2">
    <source>
        <dbReference type="EMBL" id="QDP95447.1"/>
    </source>
</evidence>
<keyword evidence="3" id="KW-1185">Reference proteome</keyword>
<dbReference type="KEGG" id="mik:FOE78_05580"/>
<proteinExistence type="inferred from homology"/>
<evidence type="ECO:0000313" key="3">
    <source>
        <dbReference type="Proteomes" id="UP000319263"/>
    </source>
</evidence>
<dbReference type="AlphaFoldDB" id="A0A516PW88"/>
<dbReference type="PANTHER" id="PTHR18964:SF169">
    <property type="entry name" value="N-ACETYLMANNOSAMINE KINASE"/>
    <property type="match status" value="1"/>
</dbReference>
<dbReference type="PANTHER" id="PTHR18964">
    <property type="entry name" value="ROK (REPRESSOR, ORF, KINASE) FAMILY"/>
    <property type="match status" value="1"/>
</dbReference>
<reference evidence="2 3" key="1">
    <citation type="submission" date="2019-07" db="EMBL/GenBank/DDBJ databases">
        <title>Microlunatus dokdonensis sp. nov. isolated from the rhizospheric soil of the wild plant Elymus tsukushiensis.</title>
        <authorList>
            <person name="Ghim S.-Y."/>
            <person name="Hwang Y.-J."/>
            <person name="Son J.-S."/>
            <person name="Shin J.-H."/>
        </authorList>
    </citation>
    <scope>NUCLEOTIDE SEQUENCE [LARGE SCALE GENOMIC DNA]</scope>
    <source>
        <strain evidence="2 3">KUDC0627</strain>
    </source>
</reference>
<dbReference type="EMBL" id="CP041692">
    <property type="protein sequence ID" value="QDP95447.1"/>
    <property type="molecule type" value="Genomic_DNA"/>
</dbReference>
<dbReference type="Pfam" id="PF00480">
    <property type="entry name" value="ROK"/>
    <property type="match status" value="1"/>
</dbReference>
<dbReference type="RefSeq" id="WP_143985419.1">
    <property type="nucleotide sequence ID" value="NZ_CP041692.1"/>
</dbReference>
<dbReference type="SUPFAM" id="SSF53067">
    <property type="entry name" value="Actin-like ATPase domain"/>
    <property type="match status" value="1"/>
</dbReference>
<organism evidence="2 3">
    <name type="scientific">Microlunatus elymi</name>
    <dbReference type="NCBI Taxonomy" id="2596828"/>
    <lineage>
        <taxon>Bacteria</taxon>
        <taxon>Bacillati</taxon>
        <taxon>Actinomycetota</taxon>
        <taxon>Actinomycetes</taxon>
        <taxon>Propionibacteriales</taxon>
        <taxon>Propionibacteriaceae</taxon>
        <taxon>Microlunatus</taxon>
    </lineage>
</organism>
<protein>
    <submittedName>
        <fullName evidence="2">ROK family protein</fullName>
    </submittedName>
</protein>
<comment type="similarity">
    <text evidence="1">Belongs to the ROK (NagC/XylR) family.</text>
</comment>
<dbReference type="OrthoDB" id="8772678at2"/>
<gene>
    <name evidence="2" type="ORF">FOE78_05580</name>
</gene>
<dbReference type="Proteomes" id="UP000319263">
    <property type="component" value="Chromosome"/>
</dbReference>
<dbReference type="Gene3D" id="3.30.420.40">
    <property type="match status" value="2"/>
</dbReference>
<accession>A0A516PW88</accession>
<sequence>MATDPLCVGIDIGGSKIAAGVVDDTGRVTARGQVPTPASAGRRVVIGAAVRLVDELVGGRAVDGVGIGSAGVIGTDGRVAAATDLLTDWAGTQLVDGFQDQLPGRPQVVAVNDVHAHGVAEARYGAGVDHRCVLLLAVGTGLGGAVVEDGRPARGAHGAAGHVGHVDSVDAGDLPCSCGRTGHLEAIASGYGLLQLYRELGGAPQVTGAREIIARVDVDPVAVEAARRSARALGRGIGNLINVTDPGIVVISGGVGQAGEFWWDEVRAAARGAAMPLLADTVLVPASLGADAGLIGAARLAHDRLRTRS</sequence>